<proteinExistence type="predicted"/>
<dbReference type="RefSeq" id="XP_018320035.1">
    <property type="nucleotide sequence ID" value="XM_018464533.2"/>
</dbReference>
<evidence type="ECO:0000313" key="4">
    <source>
        <dbReference type="RefSeq" id="XP_018320035.1"/>
    </source>
</evidence>
<dbReference type="KEGG" id="apln:108733388"/>
<name>A0A1W4W7G7_AGRPL</name>
<sequence length="291" mass="33378">MAVVGSAFGFEDYKYVNKNLQNFVEQMLKGRLFMGIYTEQRYVLPLNSYRHVVSIPSTEKELIEDLSVVLRKLQKSCPSDTWIGITTSEVVGAPSHHCVWVELPQNVFGSYWFKIRGVNFTKNEVSLKLKTVRIIESTITNPPRSELESPVKTSTSEELSWNSFHDNLNKSLNTIKISFLQNSDIFFKEVATFSNFVNIMKFLAVLLITVATCSVNLSKFLCDFLLKLIHELSHFLQVSTPILITIINTLGKIVGGFYLLIAMMWRDFWGTPPPPRTNQYLYRKPLALSYR</sequence>
<evidence type="ECO:0000313" key="3">
    <source>
        <dbReference type="RefSeq" id="XP_018320034.1"/>
    </source>
</evidence>
<dbReference type="Proteomes" id="UP000192223">
    <property type="component" value="Unplaced"/>
</dbReference>
<reference evidence="3 4" key="1">
    <citation type="submission" date="2025-04" db="UniProtKB">
        <authorList>
            <consortium name="RefSeq"/>
        </authorList>
    </citation>
    <scope>IDENTIFICATION</scope>
    <source>
        <tissue evidence="3 4">Entire body</tissue>
    </source>
</reference>
<dbReference type="OrthoDB" id="6362496at2759"/>
<keyword evidence="1" id="KW-1133">Transmembrane helix</keyword>
<protein>
    <submittedName>
        <fullName evidence="3 4">Uncharacterized protein LOC108733388</fullName>
    </submittedName>
</protein>
<feature type="transmembrane region" description="Helical" evidence="1">
    <location>
        <begin position="202"/>
        <end position="222"/>
    </location>
</feature>
<keyword evidence="2" id="KW-1185">Reference proteome</keyword>
<keyword evidence="1" id="KW-0812">Transmembrane</keyword>
<dbReference type="AlphaFoldDB" id="A0A1W4W7G7"/>
<evidence type="ECO:0000256" key="1">
    <source>
        <dbReference type="SAM" id="Phobius"/>
    </source>
</evidence>
<gene>
    <name evidence="3 4" type="primary">LOC108733388</name>
</gene>
<organism evidence="2 3">
    <name type="scientific">Agrilus planipennis</name>
    <name type="common">Emerald ash borer</name>
    <name type="synonym">Agrilus marcopoli</name>
    <dbReference type="NCBI Taxonomy" id="224129"/>
    <lineage>
        <taxon>Eukaryota</taxon>
        <taxon>Metazoa</taxon>
        <taxon>Ecdysozoa</taxon>
        <taxon>Arthropoda</taxon>
        <taxon>Hexapoda</taxon>
        <taxon>Insecta</taxon>
        <taxon>Pterygota</taxon>
        <taxon>Neoptera</taxon>
        <taxon>Endopterygota</taxon>
        <taxon>Coleoptera</taxon>
        <taxon>Polyphaga</taxon>
        <taxon>Elateriformia</taxon>
        <taxon>Buprestoidea</taxon>
        <taxon>Buprestidae</taxon>
        <taxon>Agrilinae</taxon>
        <taxon>Agrilus</taxon>
    </lineage>
</organism>
<feature type="transmembrane region" description="Helical" evidence="1">
    <location>
        <begin position="242"/>
        <end position="265"/>
    </location>
</feature>
<accession>A0A1W4W7G7</accession>
<dbReference type="GeneID" id="108733388"/>
<keyword evidence="1" id="KW-0472">Membrane</keyword>
<dbReference type="RefSeq" id="XP_018320034.1">
    <property type="nucleotide sequence ID" value="XM_018464532.2"/>
</dbReference>
<evidence type="ECO:0000313" key="2">
    <source>
        <dbReference type="Proteomes" id="UP000192223"/>
    </source>
</evidence>